<evidence type="ECO:0000256" key="5">
    <source>
        <dbReference type="ARBA" id="ARBA00023002"/>
    </source>
</evidence>
<dbReference type="PANTHER" id="PTHR42784:SF1">
    <property type="entry name" value="PYRANOSE 2-OXIDASE"/>
    <property type="match status" value="1"/>
</dbReference>
<feature type="domain" description="3-keto-alpha-glucoside-1,2-lyase/3-keto-2-hydroxy-glucal hydratase" evidence="8">
    <location>
        <begin position="618"/>
        <end position="862"/>
    </location>
</feature>
<accession>A0ABD5CB87</accession>
<evidence type="ECO:0000256" key="1">
    <source>
        <dbReference type="ARBA" id="ARBA00001974"/>
    </source>
</evidence>
<keyword evidence="3" id="KW-0285">Flavoprotein</keyword>
<dbReference type="Pfam" id="PF06439">
    <property type="entry name" value="3keto-disac_hyd"/>
    <property type="match status" value="1"/>
</dbReference>
<protein>
    <recommendedName>
        <fullName evidence="11">Glucose-methanol-choline oxidoreductase</fullName>
    </recommendedName>
</protein>
<evidence type="ECO:0008006" key="11">
    <source>
        <dbReference type="Google" id="ProtNLM"/>
    </source>
</evidence>
<comment type="similarity">
    <text evidence="2">Belongs to the GMC oxidoreductase family.</text>
</comment>
<dbReference type="PANTHER" id="PTHR42784">
    <property type="entry name" value="PYRANOSE 2-OXIDASE"/>
    <property type="match status" value="1"/>
</dbReference>
<evidence type="ECO:0000256" key="3">
    <source>
        <dbReference type="ARBA" id="ARBA00022630"/>
    </source>
</evidence>
<evidence type="ECO:0000313" key="9">
    <source>
        <dbReference type="EMBL" id="MDR6202156.1"/>
    </source>
</evidence>
<evidence type="ECO:0000256" key="6">
    <source>
        <dbReference type="SAM" id="MobiDB-lite"/>
    </source>
</evidence>
<comment type="cofactor">
    <cofactor evidence="1">
        <name>FAD</name>
        <dbReference type="ChEBI" id="CHEBI:57692"/>
    </cofactor>
</comment>
<comment type="caution">
    <text evidence="9">The sequence shown here is derived from an EMBL/GenBank/DDBJ whole genome shotgun (WGS) entry which is preliminary data.</text>
</comment>
<dbReference type="AlphaFoldDB" id="A0ABD5CB87"/>
<dbReference type="Gene3D" id="3.50.50.60">
    <property type="entry name" value="FAD/NAD(P)-binding domain"/>
    <property type="match status" value="2"/>
</dbReference>
<evidence type="ECO:0000256" key="2">
    <source>
        <dbReference type="ARBA" id="ARBA00010790"/>
    </source>
</evidence>
<dbReference type="InterPro" id="IPR051473">
    <property type="entry name" value="P2Ox-like"/>
</dbReference>
<feature type="domain" description="Glucose-methanol-choline oxidoreductase C-terminal" evidence="7">
    <location>
        <begin position="455"/>
        <end position="598"/>
    </location>
</feature>
<sequence>MAQTLSISSTFSFDLPARYVCNTLDEAKASQDASLHADARPFDFIVIGGGSFGAVSATHLFDIDASHRYRVLVLEAGPFLLAEHVQNLPPDLSPPGKGNGQTVWGQPWDSDSPRNWNQDFPGLAYCIGGRSVFWGGWSPYFIDSELADGSWPASVRDDLTKKVVPKQAPVESYLDQAARQTGTETTNDFLFGPLHSALRQRLFDGLTARPAGATKLVGQRGVLTKVEDLEAPLAVQSASSRAGAFPANKFSGTPLLIRAARMAQSEAQQAAPFDLASADVKKRLMIVDNIYVTRLIRNGPKVVSVETNQGSLDVGPGATVILAMGTVENTRMALNTVPEKALIGRNLMAHLRSNLTIRVPHASFANLNLTKELSVSALFVKGIHTRSTGATGHFHVQITASGVGELGMNSEAELFKKIPNIDELDKFNDLNDKWVVVTLRGIGEMIGDKTSIDPQNRITLGAPDGNGVPKAKVRLETDPKDASDPRGNLDNELWDAMDSACDEIASIFSAGGEIQYLSTPNNSGNAVWRSAPPATSNRRDTLSSTHHEGGTLWMGDASANSVTDPFGRLWELDNAYVAGPAVLPTLGSPNPMLSGVALSRRTSEKIALPPTQTAAEAGFQALFDGTEKTFQLWKVAGSGGFALVDGALVAQPGLAAWVDGVFVPVGPHSVFYYAPEAFNDFTLRLQFRLAGPVNGVGKPIDNSGVFLRFHAPHPMGTDLPTNIDPSLQGAVASNPAWVAAYTGFEVQIDENAAPDGADKPRTGSIYNLPTGAGGLQAFTPPAPLSTGAWNDMEITVQGDRYTVSLNGQQTTDFTNPKSQLVLDPPGLPLSERGLKVADSPLSGYVGIQAHTGNTSFKNIRIKRL</sequence>
<keyword evidence="4" id="KW-0274">FAD</keyword>
<feature type="compositionally biased region" description="Basic and acidic residues" evidence="6">
    <location>
        <begin position="537"/>
        <end position="549"/>
    </location>
</feature>
<dbReference type="InterPro" id="IPR010496">
    <property type="entry name" value="AL/BT2_dom"/>
</dbReference>
<evidence type="ECO:0000259" key="7">
    <source>
        <dbReference type="Pfam" id="PF05199"/>
    </source>
</evidence>
<dbReference type="InterPro" id="IPR036188">
    <property type="entry name" value="FAD/NAD-bd_sf"/>
</dbReference>
<gene>
    <name evidence="9" type="ORF">QF025_000876</name>
</gene>
<evidence type="ECO:0000259" key="8">
    <source>
        <dbReference type="Pfam" id="PF06439"/>
    </source>
</evidence>
<dbReference type="RefSeq" id="WP_310030381.1">
    <property type="nucleotide sequence ID" value="NZ_JAVIZN010000002.1"/>
</dbReference>
<dbReference type="EMBL" id="JAVIZN010000002">
    <property type="protein sequence ID" value="MDR6202156.1"/>
    <property type="molecule type" value="Genomic_DNA"/>
</dbReference>
<name>A0ABD5CB87_9BURK</name>
<dbReference type="SUPFAM" id="SSF51905">
    <property type="entry name" value="FAD/NAD(P)-binding domain"/>
    <property type="match status" value="1"/>
</dbReference>
<feature type="region of interest" description="Disordered" evidence="6">
    <location>
        <begin position="519"/>
        <end position="549"/>
    </location>
</feature>
<dbReference type="Gene3D" id="2.60.120.560">
    <property type="entry name" value="Exo-inulinase, domain 1"/>
    <property type="match status" value="1"/>
</dbReference>
<evidence type="ECO:0000313" key="10">
    <source>
        <dbReference type="Proteomes" id="UP001245184"/>
    </source>
</evidence>
<dbReference type="Pfam" id="PF05199">
    <property type="entry name" value="GMC_oxred_C"/>
    <property type="match status" value="1"/>
</dbReference>
<reference evidence="9 10" key="1">
    <citation type="submission" date="2023-08" db="EMBL/GenBank/DDBJ databases">
        <title>Genome sequencing of plant associated microbes to promote plant fitness in Sorghum bicolor and Oryza sativa.</title>
        <authorList>
            <person name="Coleman-Derr D."/>
        </authorList>
    </citation>
    <scope>NUCLEOTIDE SEQUENCE [LARGE SCALE GENOMIC DNA]</scope>
    <source>
        <strain evidence="9 10">SLBN-33</strain>
    </source>
</reference>
<dbReference type="InterPro" id="IPR007867">
    <property type="entry name" value="GMC_OxRtase_C"/>
</dbReference>
<keyword evidence="5" id="KW-0560">Oxidoreductase</keyword>
<organism evidence="9 10">
    <name type="scientific">Paraburkholderia graminis</name>
    <dbReference type="NCBI Taxonomy" id="60548"/>
    <lineage>
        <taxon>Bacteria</taxon>
        <taxon>Pseudomonadati</taxon>
        <taxon>Pseudomonadota</taxon>
        <taxon>Betaproteobacteria</taxon>
        <taxon>Burkholderiales</taxon>
        <taxon>Burkholderiaceae</taxon>
        <taxon>Paraburkholderia</taxon>
    </lineage>
</organism>
<evidence type="ECO:0000256" key="4">
    <source>
        <dbReference type="ARBA" id="ARBA00022827"/>
    </source>
</evidence>
<proteinExistence type="inferred from homology"/>
<dbReference type="Proteomes" id="UP001245184">
    <property type="component" value="Unassembled WGS sequence"/>
</dbReference>
<dbReference type="GO" id="GO:0016491">
    <property type="term" value="F:oxidoreductase activity"/>
    <property type="evidence" value="ECO:0007669"/>
    <property type="project" value="UniProtKB-KW"/>
</dbReference>